<evidence type="ECO:0000256" key="2">
    <source>
        <dbReference type="ARBA" id="ARBA00022741"/>
    </source>
</evidence>
<keyword evidence="1" id="KW-0677">Repeat</keyword>
<dbReference type="Pfam" id="PF00931">
    <property type="entry name" value="NB-ARC"/>
    <property type="match status" value="1"/>
</dbReference>
<dbReference type="Gene3D" id="1.20.5.4130">
    <property type="match status" value="1"/>
</dbReference>
<dbReference type="InterPro" id="IPR044974">
    <property type="entry name" value="Disease_R_plants"/>
</dbReference>
<dbReference type="RefSeq" id="XP_060672234.1">
    <property type="nucleotide sequence ID" value="XM_060816251.1"/>
</dbReference>
<evidence type="ECO:0000313" key="8">
    <source>
        <dbReference type="RefSeq" id="XP_060672233.1"/>
    </source>
</evidence>
<accession>A0ABM4A670</accession>
<feature type="domain" description="NB-ARC" evidence="4">
    <location>
        <begin position="174"/>
        <end position="343"/>
    </location>
</feature>
<dbReference type="CDD" id="cd14798">
    <property type="entry name" value="RX-CC_like"/>
    <property type="match status" value="1"/>
</dbReference>
<evidence type="ECO:0000259" key="4">
    <source>
        <dbReference type="Pfam" id="PF00931"/>
    </source>
</evidence>
<dbReference type="Gene3D" id="1.10.8.430">
    <property type="entry name" value="Helical domain of apoptotic protease-activating factors"/>
    <property type="match status" value="1"/>
</dbReference>
<dbReference type="PRINTS" id="PR00364">
    <property type="entry name" value="DISEASERSIST"/>
</dbReference>
<dbReference type="GeneID" id="112491265"/>
<evidence type="ECO:0000313" key="7">
    <source>
        <dbReference type="Proteomes" id="UP001652623"/>
    </source>
</evidence>
<evidence type="ECO:0000313" key="9">
    <source>
        <dbReference type="RefSeq" id="XP_060672234.1"/>
    </source>
</evidence>
<name>A0ABM4A670_ZIZJJ</name>
<evidence type="ECO:0000259" key="5">
    <source>
        <dbReference type="Pfam" id="PF18052"/>
    </source>
</evidence>
<evidence type="ECO:0000256" key="1">
    <source>
        <dbReference type="ARBA" id="ARBA00022737"/>
    </source>
</evidence>
<sequence>MADIVAPVVLDSLINLITDEANLLSGAKDQVDLLQNDLRVMNAFLKDASGKQHSNHVVKEIVDQINNVALEAEDVIDTHMADKIMKQRRESPVRKLLRLPSHMKTLHDVATKTARIKSKISNIYANIATYGIGRAESSGGGGGSAAAEAGQRLRKMRRKVEENDVVGLVHDTQKLVSQLTDCTKNLKRDVISIVGMGGLGKTTLAKKIYNNTHVKNHFGCCAWVSVSQEYKSRNLLLDILKCLKVAKFDEIYKMDDEVLEMKLVNYLKGKRYFVVLDDIWDTDVWEEIREFFPDDLNGSRILITSRRKEVALHASPTMDPYFLPFLNDDESWELLCKKVFRGEECPFYLESLGKELAKHCKGLPLSIVVLGGILAKKEKLTQIWSKFIGCVNSYLTDERTIPYLENLALSYDDLSLKLKPCFLYLGMFPEDYEIEARELMRLWISERFVHQIGNRKVDDVAEDYLDELIDRSLIQVARWGSDGSVETCRIHDLLRDFCIKVSGQEKLFDVYSESNNLSSPLKARRLSVNYDSIGYIISQSACDTPSARSLLAFCQGGDVVEKQWEWICNGFKFLRVLRLFDVHRTSLIPQEIEKLIFLRYLSITSFYTANVFPVTKFQITYAAFHI</sequence>
<dbReference type="InterPro" id="IPR058922">
    <property type="entry name" value="WHD_DRP"/>
</dbReference>
<dbReference type="Pfam" id="PF18052">
    <property type="entry name" value="Rx_N"/>
    <property type="match status" value="1"/>
</dbReference>
<evidence type="ECO:0000259" key="6">
    <source>
        <dbReference type="Pfam" id="PF23559"/>
    </source>
</evidence>
<gene>
    <name evidence="8 9" type="primary">LOC112491265</name>
</gene>
<dbReference type="Gene3D" id="3.40.50.300">
    <property type="entry name" value="P-loop containing nucleotide triphosphate hydrolases"/>
    <property type="match status" value="1"/>
</dbReference>
<feature type="domain" description="Disease resistance N-terminal" evidence="5">
    <location>
        <begin position="8"/>
        <end position="90"/>
    </location>
</feature>
<keyword evidence="2" id="KW-0547">Nucleotide-binding</keyword>
<dbReference type="InterPro" id="IPR041118">
    <property type="entry name" value="Rx_N"/>
</dbReference>
<dbReference type="RefSeq" id="XP_060672233.1">
    <property type="nucleotide sequence ID" value="XM_060816250.1"/>
</dbReference>
<dbReference type="InterPro" id="IPR042197">
    <property type="entry name" value="Apaf_helical"/>
</dbReference>
<dbReference type="PANTHER" id="PTHR23155">
    <property type="entry name" value="DISEASE RESISTANCE PROTEIN RP"/>
    <property type="match status" value="1"/>
</dbReference>
<dbReference type="InterPro" id="IPR027417">
    <property type="entry name" value="P-loop_NTPase"/>
</dbReference>
<reference evidence="8 9" key="1">
    <citation type="submission" date="2025-05" db="UniProtKB">
        <authorList>
            <consortium name="RefSeq"/>
        </authorList>
    </citation>
    <scope>IDENTIFICATION</scope>
    <source>
        <tissue evidence="8 9">Seedling</tissue>
    </source>
</reference>
<dbReference type="PANTHER" id="PTHR23155:SF1193">
    <property type="entry name" value="DISEASE RESISTANCE PROTEIN RPP13-RELATED"/>
    <property type="match status" value="1"/>
</dbReference>
<dbReference type="Pfam" id="PF23559">
    <property type="entry name" value="WHD_DRP"/>
    <property type="match status" value="1"/>
</dbReference>
<feature type="domain" description="Disease resistance protein winged helix" evidence="6">
    <location>
        <begin position="427"/>
        <end position="497"/>
    </location>
</feature>
<dbReference type="Gene3D" id="1.10.10.10">
    <property type="entry name" value="Winged helix-like DNA-binding domain superfamily/Winged helix DNA-binding domain"/>
    <property type="match status" value="1"/>
</dbReference>
<evidence type="ECO:0000256" key="3">
    <source>
        <dbReference type="ARBA" id="ARBA00022821"/>
    </source>
</evidence>
<dbReference type="InterPro" id="IPR038005">
    <property type="entry name" value="RX-like_CC"/>
</dbReference>
<dbReference type="SUPFAM" id="SSF52540">
    <property type="entry name" value="P-loop containing nucleoside triphosphate hydrolases"/>
    <property type="match status" value="1"/>
</dbReference>
<keyword evidence="7" id="KW-1185">Reference proteome</keyword>
<dbReference type="InterPro" id="IPR036388">
    <property type="entry name" value="WH-like_DNA-bd_sf"/>
</dbReference>
<protein>
    <submittedName>
        <fullName evidence="8 9">Disease resistance RPP13-like protein 3</fullName>
    </submittedName>
</protein>
<dbReference type="InterPro" id="IPR002182">
    <property type="entry name" value="NB-ARC"/>
</dbReference>
<organism evidence="7 8">
    <name type="scientific">Ziziphus jujuba</name>
    <name type="common">Chinese jujube</name>
    <name type="synonym">Ziziphus sativa</name>
    <dbReference type="NCBI Taxonomy" id="326968"/>
    <lineage>
        <taxon>Eukaryota</taxon>
        <taxon>Viridiplantae</taxon>
        <taxon>Streptophyta</taxon>
        <taxon>Embryophyta</taxon>
        <taxon>Tracheophyta</taxon>
        <taxon>Spermatophyta</taxon>
        <taxon>Magnoliopsida</taxon>
        <taxon>eudicotyledons</taxon>
        <taxon>Gunneridae</taxon>
        <taxon>Pentapetalae</taxon>
        <taxon>rosids</taxon>
        <taxon>fabids</taxon>
        <taxon>Rosales</taxon>
        <taxon>Rhamnaceae</taxon>
        <taxon>Paliureae</taxon>
        <taxon>Ziziphus</taxon>
    </lineage>
</organism>
<proteinExistence type="predicted"/>
<keyword evidence="3" id="KW-0611">Plant defense</keyword>
<dbReference type="Proteomes" id="UP001652623">
    <property type="component" value="Chromosome 4"/>
</dbReference>